<evidence type="ECO:0000313" key="2">
    <source>
        <dbReference type="EMBL" id="GFD18114.1"/>
    </source>
</evidence>
<feature type="transmembrane region" description="Helical" evidence="1">
    <location>
        <begin position="7"/>
        <end position="26"/>
    </location>
</feature>
<accession>A0A699UEJ5</accession>
<dbReference type="EMBL" id="BKCJ011305240">
    <property type="protein sequence ID" value="GFD18114.1"/>
    <property type="molecule type" value="Genomic_DNA"/>
</dbReference>
<name>A0A699UEJ5_TANCI</name>
<organism evidence="2">
    <name type="scientific">Tanacetum cinerariifolium</name>
    <name type="common">Dalmatian daisy</name>
    <name type="synonym">Chrysanthemum cinerariifolium</name>
    <dbReference type="NCBI Taxonomy" id="118510"/>
    <lineage>
        <taxon>Eukaryota</taxon>
        <taxon>Viridiplantae</taxon>
        <taxon>Streptophyta</taxon>
        <taxon>Embryophyta</taxon>
        <taxon>Tracheophyta</taxon>
        <taxon>Spermatophyta</taxon>
        <taxon>Magnoliopsida</taxon>
        <taxon>eudicotyledons</taxon>
        <taxon>Gunneridae</taxon>
        <taxon>Pentapetalae</taxon>
        <taxon>asterids</taxon>
        <taxon>campanulids</taxon>
        <taxon>Asterales</taxon>
        <taxon>Asteraceae</taxon>
        <taxon>Asteroideae</taxon>
        <taxon>Anthemideae</taxon>
        <taxon>Anthemidinae</taxon>
        <taxon>Tanacetum</taxon>
    </lineage>
</organism>
<dbReference type="Pfam" id="PF03311">
    <property type="entry name" value="Cornichon"/>
    <property type="match status" value="1"/>
</dbReference>
<proteinExistence type="predicted"/>
<dbReference type="GO" id="GO:0016192">
    <property type="term" value="P:vesicle-mediated transport"/>
    <property type="evidence" value="ECO:0007669"/>
    <property type="project" value="InterPro"/>
</dbReference>
<keyword evidence="1" id="KW-1133">Transmembrane helix</keyword>
<gene>
    <name evidence="2" type="ORF">Tci_890083</name>
</gene>
<comment type="caution">
    <text evidence="2">The sequence shown here is derived from an EMBL/GenBank/DDBJ whole genome shotgun (WGS) entry which is preliminary data.</text>
</comment>
<keyword evidence="1" id="KW-0472">Membrane</keyword>
<reference evidence="2" key="1">
    <citation type="journal article" date="2019" name="Sci. Rep.">
        <title>Draft genome of Tanacetum cinerariifolium, the natural source of mosquito coil.</title>
        <authorList>
            <person name="Yamashiro T."/>
            <person name="Shiraishi A."/>
            <person name="Satake H."/>
            <person name="Nakayama K."/>
        </authorList>
    </citation>
    <scope>NUCLEOTIDE SEQUENCE</scope>
</reference>
<protein>
    <submittedName>
        <fullName evidence="2">Protein cornichon homolog 4-like</fullName>
    </submittedName>
</protein>
<evidence type="ECO:0000256" key="1">
    <source>
        <dbReference type="SAM" id="Phobius"/>
    </source>
</evidence>
<feature type="non-terminal residue" evidence="2">
    <location>
        <position position="49"/>
    </location>
</feature>
<dbReference type="InterPro" id="IPR003377">
    <property type="entry name" value="Cornichon"/>
</dbReference>
<dbReference type="AlphaFoldDB" id="A0A699UEJ5"/>
<sequence length="49" mass="6031">MWEIIAWLLFFFFTIALLVLVIYQIMCFADLEFDYWNPFDSADRINYVI</sequence>
<keyword evidence="1" id="KW-0812">Transmembrane</keyword>